<evidence type="ECO:0000313" key="2">
    <source>
        <dbReference type="EMBL" id="KAK7017381.1"/>
    </source>
</evidence>
<dbReference type="Proteomes" id="UP001362999">
    <property type="component" value="Unassembled WGS sequence"/>
</dbReference>
<comment type="caution">
    <text evidence="2">The sequence shown here is derived from an EMBL/GenBank/DDBJ whole genome shotgun (WGS) entry which is preliminary data.</text>
</comment>
<sequence>MQTTPPFALSPSLTRVRRVEEQVVARILSREFKRTAYVLRQLPRGLEACLRDWSARTLFRQGSLVFRDFFSNLRTSMSLSCTDNDWEVILMVLSSSPIWTELMEVLGHDNKCIGCPRCPVHHSTPPFSSPRTCFLVYLGALFKCHGHPRGGLAQITMWFHHHIGPLADLALLTMRPSLAQAVLPVSLNLPAGASNSPPSGENAKKRSPGEAPSRPPAKKVRHEHTALKDATNTVASSSSANVSYVSLSPGSCKTRRMKRSKTIRANKVKRAAHRASLVLRREVELDCEDADETDVDVSFPSGCGPNTMFSFILKN</sequence>
<organism evidence="2 3">
    <name type="scientific">Favolaschia claudopus</name>
    <dbReference type="NCBI Taxonomy" id="2862362"/>
    <lineage>
        <taxon>Eukaryota</taxon>
        <taxon>Fungi</taxon>
        <taxon>Dikarya</taxon>
        <taxon>Basidiomycota</taxon>
        <taxon>Agaricomycotina</taxon>
        <taxon>Agaricomycetes</taxon>
        <taxon>Agaricomycetidae</taxon>
        <taxon>Agaricales</taxon>
        <taxon>Marasmiineae</taxon>
        <taxon>Mycenaceae</taxon>
        <taxon>Favolaschia</taxon>
    </lineage>
</organism>
<evidence type="ECO:0000313" key="3">
    <source>
        <dbReference type="Proteomes" id="UP001362999"/>
    </source>
</evidence>
<reference evidence="2 3" key="1">
    <citation type="journal article" date="2024" name="J Genomics">
        <title>Draft genome sequencing and assembly of Favolaschia claudopus CIRM-BRFM 2984 isolated from oak limbs.</title>
        <authorList>
            <person name="Navarro D."/>
            <person name="Drula E."/>
            <person name="Chaduli D."/>
            <person name="Cazenave R."/>
            <person name="Ahrendt S."/>
            <person name="Wang J."/>
            <person name="Lipzen A."/>
            <person name="Daum C."/>
            <person name="Barry K."/>
            <person name="Grigoriev I.V."/>
            <person name="Favel A."/>
            <person name="Rosso M.N."/>
            <person name="Martin F."/>
        </authorList>
    </citation>
    <scope>NUCLEOTIDE SEQUENCE [LARGE SCALE GENOMIC DNA]</scope>
    <source>
        <strain evidence="2 3">CIRM-BRFM 2984</strain>
    </source>
</reference>
<feature type="region of interest" description="Disordered" evidence="1">
    <location>
        <begin position="191"/>
        <end position="222"/>
    </location>
</feature>
<dbReference type="AlphaFoldDB" id="A0AAW0AW22"/>
<dbReference type="EMBL" id="JAWWNJ010000048">
    <property type="protein sequence ID" value="KAK7017381.1"/>
    <property type="molecule type" value="Genomic_DNA"/>
</dbReference>
<accession>A0AAW0AW22</accession>
<proteinExistence type="predicted"/>
<name>A0AAW0AW22_9AGAR</name>
<keyword evidence="3" id="KW-1185">Reference proteome</keyword>
<evidence type="ECO:0000256" key="1">
    <source>
        <dbReference type="SAM" id="MobiDB-lite"/>
    </source>
</evidence>
<gene>
    <name evidence="2" type="ORF">R3P38DRAFT_2987131</name>
</gene>
<protein>
    <submittedName>
        <fullName evidence="2">Uncharacterized protein</fullName>
    </submittedName>
</protein>